<reference evidence="2" key="2">
    <citation type="journal article" date="2007" name="Science">
        <title>Draft genome sequence of the sexually transmitted pathogen Trichomonas vaginalis.</title>
        <authorList>
            <person name="Carlton J.M."/>
            <person name="Hirt R.P."/>
            <person name="Silva J.C."/>
            <person name="Delcher A.L."/>
            <person name="Schatz M."/>
            <person name="Zhao Q."/>
            <person name="Wortman J.R."/>
            <person name="Bidwell S.L."/>
            <person name="Alsmark U.C.M."/>
            <person name="Besteiro S."/>
            <person name="Sicheritz-Ponten T."/>
            <person name="Noel C.J."/>
            <person name="Dacks J.B."/>
            <person name="Foster P.G."/>
            <person name="Simillion C."/>
            <person name="Van de Peer Y."/>
            <person name="Miranda-Saavedra D."/>
            <person name="Barton G.J."/>
            <person name="Westrop G.D."/>
            <person name="Mueller S."/>
            <person name="Dessi D."/>
            <person name="Fiori P.L."/>
            <person name="Ren Q."/>
            <person name="Paulsen I."/>
            <person name="Zhang H."/>
            <person name="Bastida-Corcuera F.D."/>
            <person name="Simoes-Barbosa A."/>
            <person name="Brown M.T."/>
            <person name="Hayes R.D."/>
            <person name="Mukherjee M."/>
            <person name="Okumura C.Y."/>
            <person name="Schneider R."/>
            <person name="Smith A.J."/>
            <person name="Vanacova S."/>
            <person name="Villalvazo M."/>
            <person name="Haas B.J."/>
            <person name="Pertea M."/>
            <person name="Feldblyum T.V."/>
            <person name="Utterback T.R."/>
            <person name="Shu C.L."/>
            <person name="Osoegawa K."/>
            <person name="de Jong P.J."/>
            <person name="Hrdy I."/>
            <person name="Horvathova L."/>
            <person name="Zubacova Z."/>
            <person name="Dolezal P."/>
            <person name="Malik S.B."/>
            <person name="Logsdon J.M. Jr."/>
            <person name="Henze K."/>
            <person name="Gupta A."/>
            <person name="Wang C.C."/>
            <person name="Dunne R.L."/>
            <person name="Upcroft J.A."/>
            <person name="Upcroft P."/>
            <person name="White O."/>
            <person name="Salzberg S.L."/>
            <person name="Tang P."/>
            <person name="Chiu C.-H."/>
            <person name="Lee Y.-S."/>
            <person name="Embley T.M."/>
            <person name="Coombs G.H."/>
            <person name="Mottram J.C."/>
            <person name="Tachezy J."/>
            <person name="Fraser-Liggett C.M."/>
            <person name="Johnson P.J."/>
        </authorList>
    </citation>
    <scope>NUCLEOTIDE SEQUENCE [LARGE SCALE GENOMIC DNA]</scope>
    <source>
        <strain evidence="2">G3</strain>
    </source>
</reference>
<dbReference type="InParanoid" id="A2DHY4"/>
<gene>
    <name evidence="2" type="ORF">TVAG_402280</name>
</gene>
<dbReference type="Pfam" id="PF04577">
    <property type="entry name" value="Glyco_transf_61"/>
    <property type="match status" value="1"/>
</dbReference>
<organism evidence="2 3">
    <name type="scientific">Trichomonas vaginalis (strain ATCC PRA-98 / G3)</name>
    <dbReference type="NCBI Taxonomy" id="412133"/>
    <lineage>
        <taxon>Eukaryota</taxon>
        <taxon>Metamonada</taxon>
        <taxon>Parabasalia</taxon>
        <taxon>Trichomonadida</taxon>
        <taxon>Trichomonadidae</taxon>
        <taxon>Trichomonas</taxon>
    </lineage>
</organism>
<dbReference type="GO" id="GO:0016757">
    <property type="term" value="F:glycosyltransferase activity"/>
    <property type="evidence" value="ECO:0007669"/>
    <property type="project" value="InterPro"/>
</dbReference>
<accession>A2DHY4</accession>
<evidence type="ECO:0000259" key="1">
    <source>
        <dbReference type="Pfam" id="PF04577"/>
    </source>
</evidence>
<reference evidence="2" key="1">
    <citation type="submission" date="2006-10" db="EMBL/GenBank/DDBJ databases">
        <authorList>
            <person name="Amadeo P."/>
            <person name="Zhao Q."/>
            <person name="Wortman J."/>
            <person name="Fraser-Liggett C."/>
            <person name="Carlton J."/>
        </authorList>
    </citation>
    <scope>NUCLEOTIDE SEQUENCE</scope>
    <source>
        <strain evidence="2">G3</strain>
    </source>
</reference>
<proteinExistence type="predicted"/>
<feature type="domain" description="Glycosyltransferase 61 catalytic" evidence="1">
    <location>
        <begin position="6"/>
        <end position="182"/>
    </location>
</feature>
<dbReference type="Proteomes" id="UP000001542">
    <property type="component" value="Unassembled WGS sequence"/>
</dbReference>
<dbReference type="InterPro" id="IPR049625">
    <property type="entry name" value="Glyco_transf_61_cat"/>
</dbReference>
<protein>
    <recommendedName>
        <fullName evidence="1">Glycosyltransferase 61 catalytic domain-containing protein</fullName>
    </recommendedName>
</protein>
<name>A2DHY4_TRIV3</name>
<evidence type="ECO:0000313" key="2">
    <source>
        <dbReference type="EMBL" id="EAY19973.1"/>
    </source>
</evidence>
<dbReference type="VEuPathDB" id="TrichDB:TVAGG3_0271820"/>
<evidence type="ECO:0000313" key="3">
    <source>
        <dbReference type="Proteomes" id="UP000001542"/>
    </source>
</evidence>
<dbReference type="EMBL" id="DS113202">
    <property type="protein sequence ID" value="EAY19973.1"/>
    <property type="molecule type" value="Genomic_DNA"/>
</dbReference>
<dbReference type="VEuPathDB" id="TrichDB:TVAG_402280"/>
<dbReference type="AlphaFoldDB" id="A2DHY4"/>
<dbReference type="KEGG" id="tva:5465504"/>
<keyword evidence="3" id="KW-1185">Reference proteome</keyword>
<dbReference type="RefSeq" id="XP_001580959.1">
    <property type="nucleotide sequence ID" value="XM_001580909.1"/>
</dbReference>
<sequence>MPFNTYGHFLHDILATLVMYPDDVLNQELYVFHNYNWNDKFKEHLDAMGLTHIHPYDSKINGFVLVHKLYYIHAYENTHEFDHLGLPRVSKYFRSNLKFDQIEPTKYNIINRRPNERRYFTNIKELLNALKVKFPNINFQEIQLQEKLVDTGRLFAETKVLIGSGGSLLFNSMFMHNETGVVCLFANKIDLPDNIVLACFGIYNIGVVHPNINFYEGQGACDIELTVDCVDKIIFAVENKKYPQMKGYYPVIANYSLFFQVRMRNSYNNGAIWNYAEKRIE</sequence>